<protein>
    <submittedName>
        <fullName evidence="2">Uncharacterized protein</fullName>
    </submittedName>
</protein>
<gene>
    <name evidence="2" type="ORF">QR680_004643</name>
</gene>
<evidence type="ECO:0000256" key="1">
    <source>
        <dbReference type="SAM" id="Phobius"/>
    </source>
</evidence>
<dbReference type="EMBL" id="JAUCMV010000003">
    <property type="protein sequence ID" value="KAK0409592.1"/>
    <property type="molecule type" value="Genomic_DNA"/>
</dbReference>
<keyword evidence="1" id="KW-0812">Transmembrane</keyword>
<name>A0AA39LU01_9BILA</name>
<evidence type="ECO:0000313" key="3">
    <source>
        <dbReference type="Proteomes" id="UP001175271"/>
    </source>
</evidence>
<organism evidence="2 3">
    <name type="scientific">Steinernema hermaphroditum</name>
    <dbReference type="NCBI Taxonomy" id="289476"/>
    <lineage>
        <taxon>Eukaryota</taxon>
        <taxon>Metazoa</taxon>
        <taxon>Ecdysozoa</taxon>
        <taxon>Nematoda</taxon>
        <taxon>Chromadorea</taxon>
        <taxon>Rhabditida</taxon>
        <taxon>Tylenchina</taxon>
        <taxon>Panagrolaimomorpha</taxon>
        <taxon>Strongyloidoidea</taxon>
        <taxon>Steinernematidae</taxon>
        <taxon>Steinernema</taxon>
    </lineage>
</organism>
<keyword evidence="3" id="KW-1185">Reference proteome</keyword>
<feature type="transmembrane region" description="Helical" evidence="1">
    <location>
        <begin position="7"/>
        <end position="29"/>
    </location>
</feature>
<reference evidence="2" key="1">
    <citation type="submission" date="2023-06" db="EMBL/GenBank/DDBJ databases">
        <title>Genomic analysis of the entomopathogenic nematode Steinernema hermaphroditum.</title>
        <authorList>
            <person name="Schwarz E.M."/>
            <person name="Heppert J.K."/>
            <person name="Baniya A."/>
            <person name="Schwartz H.T."/>
            <person name="Tan C.-H."/>
            <person name="Antoshechkin I."/>
            <person name="Sternberg P.W."/>
            <person name="Goodrich-Blair H."/>
            <person name="Dillman A.R."/>
        </authorList>
    </citation>
    <scope>NUCLEOTIDE SEQUENCE</scope>
    <source>
        <strain evidence="2">PS9179</strain>
        <tissue evidence="2">Whole animal</tissue>
    </source>
</reference>
<comment type="caution">
    <text evidence="2">The sequence shown here is derived from an EMBL/GenBank/DDBJ whole genome shotgun (WGS) entry which is preliminary data.</text>
</comment>
<sequence>MEPTLIFVIAGPIIFLTCIVICALCSWMGCCPEDCHESHCHIDHCDRPVYVVQTDCERGPSNPCWTSCERPHHCC</sequence>
<dbReference type="AlphaFoldDB" id="A0AA39LU01"/>
<evidence type="ECO:0000313" key="2">
    <source>
        <dbReference type="EMBL" id="KAK0409592.1"/>
    </source>
</evidence>
<keyword evidence="1" id="KW-1133">Transmembrane helix</keyword>
<proteinExistence type="predicted"/>
<keyword evidence="1" id="KW-0472">Membrane</keyword>
<accession>A0AA39LU01</accession>
<dbReference type="Proteomes" id="UP001175271">
    <property type="component" value="Unassembled WGS sequence"/>
</dbReference>